<dbReference type="STRING" id="1561998.A0A1I7UR72"/>
<reference evidence="3" key="1">
    <citation type="submission" date="2016-11" db="UniProtKB">
        <authorList>
            <consortium name="WormBaseParasite"/>
        </authorList>
    </citation>
    <scope>IDENTIFICATION</scope>
</reference>
<dbReference type="PANTHER" id="PTHR21720:SF4">
    <property type="entry name" value="SET DOMAIN-CONTAINING PROTEIN"/>
    <property type="match status" value="1"/>
</dbReference>
<feature type="region of interest" description="Disordered" evidence="1">
    <location>
        <begin position="472"/>
        <end position="491"/>
    </location>
</feature>
<name>A0A1I7UR72_9PELO</name>
<dbReference type="AlphaFoldDB" id="A0A1I7UR72"/>
<evidence type="ECO:0000256" key="1">
    <source>
        <dbReference type="SAM" id="MobiDB-lite"/>
    </source>
</evidence>
<accession>A0A1I7UR72</accession>
<feature type="compositionally biased region" description="Polar residues" evidence="1">
    <location>
        <begin position="479"/>
        <end position="491"/>
    </location>
</feature>
<feature type="region of interest" description="Disordered" evidence="1">
    <location>
        <begin position="184"/>
        <end position="219"/>
    </location>
</feature>
<proteinExistence type="predicted"/>
<organism evidence="2 3">
    <name type="scientific">Caenorhabditis tropicalis</name>
    <dbReference type="NCBI Taxonomy" id="1561998"/>
    <lineage>
        <taxon>Eukaryota</taxon>
        <taxon>Metazoa</taxon>
        <taxon>Ecdysozoa</taxon>
        <taxon>Nematoda</taxon>
        <taxon>Chromadorea</taxon>
        <taxon>Rhabditida</taxon>
        <taxon>Rhabditina</taxon>
        <taxon>Rhabditomorpha</taxon>
        <taxon>Rhabditoidea</taxon>
        <taxon>Rhabditidae</taxon>
        <taxon>Peloderinae</taxon>
        <taxon>Caenorhabditis</taxon>
    </lineage>
</organism>
<feature type="compositionally biased region" description="Basic and acidic residues" evidence="1">
    <location>
        <begin position="1"/>
        <end position="16"/>
    </location>
</feature>
<evidence type="ECO:0000313" key="3">
    <source>
        <dbReference type="WBParaSite" id="Csp11.Scaffold630.g18530.t2"/>
    </source>
</evidence>
<evidence type="ECO:0000313" key="2">
    <source>
        <dbReference type="Proteomes" id="UP000095282"/>
    </source>
</evidence>
<feature type="region of interest" description="Disordered" evidence="1">
    <location>
        <begin position="1"/>
        <end position="31"/>
    </location>
</feature>
<keyword evidence="2" id="KW-1185">Reference proteome</keyword>
<sequence length="491" mass="55900">MHLENIPIKLEEETKVHSPSSTEEEGYGSGDDKEMMLEVDTIGSCGGGGVGMKNGAELKRPDLKGSDSLRTHMFKQHHISRMYMCRCCNWAFPDKSLLHIHLQSNNNHPMDLMPHSVINRSCHVEPFQCRESLDYRSRLSNAVSIERIFSKNKTHGLSYFQKELYPAPSQSAYVPLKLDKSSDNVAAKKSRANNRTSAESIKSPDKKSQKVAPQPKKKSFFKNMLDKTRSWMRKSDDVAQPTKEMLFKSYVNPEYGIPNSNDFHPDPTNFLGLDLDPRLKNARCGATEVFINNRPFWVHRTNEDVIPKSKLLAHNALVAQHALNNACFLKELPRKTFFDPKKETLERLMAVDKVFGLDESTKGWKRVTANTFMGTCQMHAFKNTVEGKRRLEEFEATKHLVPEEKKAGVVFPNFPWPPPPEKKEEGIEKTVTVTGLVLNSYLRKARPIPGKSREFKQSSHVAFEPVKRASKRKEVQLVPSASQESQHIQKI</sequence>
<protein>
    <submittedName>
        <fullName evidence="3">C2H2-type domain-containing protein</fullName>
    </submittedName>
</protein>
<dbReference type="WBParaSite" id="Csp11.Scaffold630.g18530.t2">
    <property type="protein sequence ID" value="Csp11.Scaffold630.g18530.t2"/>
    <property type="gene ID" value="Csp11.Scaffold630.g18530"/>
</dbReference>
<dbReference type="eggNOG" id="ENOG502TFEA">
    <property type="taxonomic scope" value="Eukaryota"/>
</dbReference>
<dbReference type="Proteomes" id="UP000095282">
    <property type="component" value="Unplaced"/>
</dbReference>
<dbReference type="PANTHER" id="PTHR21720">
    <property type="entry name" value="DUF5523 DOMAIN-CONTAINING PROTEIN-RELATED-RELATED"/>
    <property type="match status" value="1"/>
</dbReference>